<keyword evidence="3" id="KW-1185">Reference proteome</keyword>
<accession>A0ABX2FDG9</accession>
<dbReference type="EMBL" id="JAAATY010000023">
    <property type="protein sequence ID" value="NRN68863.1"/>
    <property type="molecule type" value="Genomic_DNA"/>
</dbReference>
<name>A0ABX2FDG9_9PSEU</name>
<organism evidence="2 3">
    <name type="scientific">Kibdelosporangium persicum</name>
    <dbReference type="NCBI Taxonomy" id="2698649"/>
    <lineage>
        <taxon>Bacteria</taxon>
        <taxon>Bacillati</taxon>
        <taxon>Actinomycetota</taxon>
        <taxon>Actinomycetes</taxon>
        <taxon>Pseudonocardiales</taxon>
        <taxon>Pseudonocardiaceae</taxon>
        <taxon>Kibdelosporangium</taxon>
    </lineage>
</organism>
<dbReference type="Proteomes" id="UP000763557">
    <property type="component" value="Unassembled WGS sequence"/>
</dbReference>
<feature type="region of interest" description="Disordered" evidence="1">
    <location>
        <begin position="1"/>
        <end position="24"/>
    </location>
</feature>
<evidence type="ECO:0000256" key="1">
    <source>
        <dbReference type="SAM" id="MobiDB-lite"/>
    </source>
</evidence>
<evidence type="ECO:0000313" key="2">
    <source>
        <dbReference type="EMBL" id="NRN68863.1"/>
    </source>
</evidence>
<protein>
    <submittedName>
        <fullName evidence="2">Uncharacterized protein</fullName>
    </submittedName>
</protein>
<sequence length="227" mass="24518">MKDRDLVKVKSVHGATKPGTVGDREGLFERPLPYTLDEMYSPGVGWHGSFAERDADGMPVQTTFTSAPRSFTRTGAAGGLFEVPAGKAAYRLHIESTRDCALSSKVVADFTFTSDTVPGELYEPLPLMTVRFTPQLDEFSRASRVIPAIVPVSVGHNTKAAARPARVEVSHDKGATWRPVPLVSFAGKWYTVIGHPRDAASVSLRASARDSAGNSVSQTIIEAFRLT</sequence>
<reference evidence="2 3" key="1">
    <citation type="submission" date="2020-01" db="EMBL/GenBank/DDBJ databases">
        <title>Kibdelosporangium persica a novel Actinomycetes from a hot desert in Iran.</title>
        <authorList>
            <person name="Safaei N."/>
            <person name="Zaburannyi N."/>
            <person name="Mueller R."/>
            <person name="Wink J."/>
        </authorList>
    </citation>
    <scope>NUCLEOTIDE SEQUENCE [LARGE SCALE GENOMIC DNA]</scope>
    <source>
        <strain evidence="2 3">4NS15</strain>
    </source>
</reference>
<evidence type="ECO:0000313" key="3">
    <source>
        <dbReference type="Proteomes" id="UP000763557"/>
    </source>
</evidence>
<gene>
    <name evidence="2" type="ORF">GC106_61180</name>
</gene>
<comment type="caution">
    <text evidence="2">The sequence shown here is derived from an EMBL/GenBank/DDBJ whole genome shotgun (WGS) entry which is preliminary data.</text>
</comment>
<proteinExistence type="predicted"/>